<reference evidence="6 7" key="1">
    <citation type="submission" date="2020-08" db="EMBL/GenBank/DDBJ databases">
        <title>Genemic of Streptomyces polyaspartic.</title>
        <authorList>
            <person name="Liu W."/>
        </authorList>
    </citation>
    <scope>NUCLEOTIDE SEQUENCE [LARGE SCALE GENOMIC DNA]</scope>
    <source>
        <strain evidence="6 7">TRM66268-LWL</strain>
    </source>
</reference>
<dbReference type="InterPro" id="IPR007197">
    <property type="entry name" value="rSAM"/>
</dbReference>
<keyword evidence="3" id="KW-0408">Iron</keyword>
<keyword evidence="1" id="KW-0949">S-adenosyl-L-methionine</keyword>
<evidence type="ECO:0000313" key="6">
    <source>
        <dbReference type="EMBL" id="MBC9717823.1"/>
    </source>
</evidence>
<evidence type="ECO:0000256" key="1">
    <source>
        <dbReference type="ARBA" id="ARBA00022691"/>
    </source>
</evidence>
<evidence type="ECO:0000313" key="7">
    <source>
        <dbReference type="Proteomes" id="UP000642284"/>
    </source>
</evidence>
<protein>
    <submittedName>
        <fullName evidence="6">Radical SAM protein</fullName>
    </submittedName>
</protein>
<evidence type="ECO:0000256" key="2">
    <source>
        <dbReference type="ARBA" id="ARBA00022723"/>
    </source>
</evidence>
<dbReference type="InterPro" id="IPR013785">
    <property type="entry name" value="Aldolase_TIM"/>
</dbReference>
<dbReference type="InterPro" id="IPR058240">
    <property type="entry name" value="rSAM_sf"/>
</dbReference>
<gene>
    <name evidence="6" type="ORF">H9Y04_35360</name>
</gene>
<name>A0ABR7STY9_9ACTN</name>
<proteinExistence type="predicted"/>
<accession>A0ABR7STY9</accession>
<keyword evidence="4" id="KW-0411">Iron-sulfur</keyword>
<evidence type="ECO:0000256" key="4">
    <source>
        <dbReference type="ARBA" id="ARBA00023014"/>
    </source>
</evidence>
<evidence type="ECO:0000259" key="5">
    <source>
        <dbReference type="PROSITE" id="PS51918"/>
    </source>
</evidence>
<sequence>MTRELLVQLNTPQVQTLQARTLKTAKIKITTKCNRSCDFCIFAEGGQGVNMPLETFRTVLDKLAQLPFQQLHINGGEPTVHRDFAELSRLAHERFPDRVRVLGTNAITLARNTRLLEASLAHYDQVLIGSDDEHENYDEVAAVVPTLRAAGRTVVVNSVLEATDPKHLARLADLCEENGAIHVTNNVHHIDVGQPKNVLGGLCDRYLDQHLMIEVDGDCYRCFNAMAKYDSEFSLWDADFAEKVFAPRAQHYKFCLKCHEYRDSGEPVLPARLSPAL</sequence>
<dbReference type="PANTHER" id="PTHR11228">
    <property type="entry name" value="RADICAL SAM DOMAIN PROTEIN"/>
    <property type="match status" value="1"/>
</dbReference>
<dbReference type="SFLD" id="SFLDS00029">
    <property type="entry name" value="Radical_SAM"/>
    <property type="match status" value="1"/>
</dbReference>
<comment type="caution">
    <text evidence="6">The sequence shown here is derived from an EMBL/GenBank/DDBJ whole genome shotgun (WGS) entry which is preliminary data.</text>
</comment>
<dbReference type="EMBL" id="JACTVJ010000021">
    <property type="protein sequence ID" value="MBC9717823.1"/>
    <property type="molecule type" value="Genomic_DNA"/>
</dbReference>
<dbReference type="InterPro" id="IPR050377">
    <property type="entry name" value="Radical_SAM_PqqE_MftC-like"/>
</dbReference>
<dbReference type="Gene3D" id="3.20.20.70">
    <property type="entry name" value="Aldolase class I"/>
    <property type="match status" value="1"/>
</dbReference>
<dbReference type="PROSITE" id="PS51918">
    <property type="entry name" value="RADICAL_SAM"/>
    <property type="match status" value="1"/>
</dbReference>
<dbReference type="CDD" id="cd01335">
    <property type="entry name" value="Radical_SAM"/>
    <property type="match status" value="1"/>
</dbReference>
<dbReference type="Pfam" id="PF04055">
    <property type="entry name" value="Radical_SAM"/>
    <property type="match status" value="1"/>
</dbReference>
<dbReference type="PANTHER" id="PTHR11228:SF7">
    <property type="entry name" value="PQQA PEPTIDE CYCLASE"/>
    <property type="match status" value="1"/>
</dbReference>
<dbReference type="SUPFAM" id="SSF102114">
    <property type="entry name" value="Radical SAM enzymes"/>
    <property type="match status" value="1"/>
</dbReference>
<feature type="domain" description="Radical SAM core" evidence="5">
    <location>
        <begin position="19"/>
        <end position="232"/>
    </location>
</feature>
<dbReference type="SFLD" id="SFLDG01067">
    <property type="entry name" value="SPASM/twitch_domain_containing"/>
    <property type="match status" value="1"/>
</dbReference>
<evidence type="ECO:0000256" key="3">
    <source>
        <dbReference type="ARBA" id="ARBA00023004"/>
    </source>
</evidence>
<dbReference type="Proteomes" id="UP000642284">
    <property type="component" value="Unassembled WGS sequence"/>
</dbReference>
<organism evidence="6 7">
    <name type="scientific">Streptomyces polyasparticus</name>
    <dbReference type="NCBI Taxonomy" id="2767826"/>
    <lineage>
        <taxon>Bacteria</taxon>
        <taxon>Bacillati</taxon>
        <taxon>Actinomycetota</taxon>
        <taxon>Actinomycetes</taxon>
        <taxon>Kitasatosporales</taxon>
        <taxon>Streptomycetaceae</taxon>
        <taxon>Streptomyces</taxon>
    </lineage>
</organism>
<keyword evidence="2" id="KW-0479">Metal-binding</keyword>
<keyword evidence="7" id="KW-1185">Reference proteome</keyword>